<dbReference type="Proteomes" id="UP000008710">
    <property type="component" value="Chromosome"/>
</dbReference>
<sequence>MIWSVLAIVSWTATQDATVPLDHAHIQHDFALTEHYYVFVLAPIILDPVKAMLGLSTAEAATRPARGRHQDHPCPPRRW</sequence>
<name>Q0SIQ5_RHOJR</name>
<dbReference type="EMBL" id="CP000431">
    <property type="protein sequence ID" value="ABG92581.1"/>
    <property type="molecule type" value="Genomic_DNA"/>
</dbReference>
<gene>
    <name evidence="1" type="ordered locus">RHA1_ro00746</name>
</gene>
<evidence type="ECO:0000313" key="2">
    <source>
        <dbReference type="Proteomes" id="UP000008710"/>
    </source>
</evidence>
<dbReference type="HOGENOM" id="CLU_2603704_0_0_11"/>
<dbReference type="AlphaFoldDB" id="Q0SIQ5"/>
<protein>
    <submittedName>
        <fullName evidence="1">Uncharacterized protein</fullName>
    </submittedName>
</protein>
<reference evidence="2" key="1">
    <citation type="journal article" date="2006" name="Proc. Natl. Acad. Sci. U.S.A.">
        <title>The complete genome of Rhodococcus sp. RHA1 provides insights into a catabolic powerhouse.</title>
        <authorList>
            <person name="McLeod M.P."/>
            <person name="Warren R.L."/>
            <person name="Hsiao W.W.L."/>
            <person name="Araki N."/>
            <person name="Myhre M."/>
            <person name="Fernandes C."/>
            <person name="Miyazawa D."/>
            <person name="Wong W."/>
            <person name="Lillquist A.L."/>
            <person name="Wang D."/>
            <person name="Dosanjh M."/>
            <person name="Hara H."/>
            <person name="Petrescu A."/>
            <person name="Morin R.D."/>
            <person name="Yang G."/>
            <person name="Stott J.M."/>
            <person name="Schein J.E."/>
            <person name="Shin H."/>
            <person name="Smailus D."/>
            <person name="Siddiqui A.S."/>
            <person name="Marra M.A."/>
            <person name="Jones S.J.M."/>
            <person name="Holt R."/>
            <person name="Brinkman F.S.L."/>
            <person name="Miyauchi K."/>
            <person name="Fukuda M."/>
            <person name="Davies J.E."/>
            <person name="Mohn W.W."/>
            <person name="Eltis L.D."/>
        </authorList>
    </citation>
    <scope>NUCLEOTIDE SEQUENCE [LARGE SCALE GENOMIC DNA]</scope>
    <source>
        <strain evidence="2">RHA1</strain>
    </source>
</reference>
<dbReference type="eggNOG" id="COG3670">
    <property type="taxonomic scope" value="Bacteria"/>
</dbReference>
<proteinExistence type="predicted"/>
<organism evidence="1 2">
    <name type="scientific">Rhodococcus jostii (strain RHA1)</name>
    <dbReference type="NCBI Taxonomy" id="101510"/>
    <lineage>
        <taxon>Bacteria</taxon>
        <taxon>Bacillati</taxon>
        <taxon>Actinomycetota</taxon>
        <taxon>Actinomycetes</taxon>
        <taxon>Mycobacteriales</taxon>
        <taxon>Nocardiaceae</taxon>
        <taxon>Rhodococcus</taxon>
    </lineage>
</organism>
<evidence type="ECO:0000313" key="1">
    <source>
        <dbReference type="EMBL" id="ABG92581.1"/>
    </source>
</evidence>
<dbReference type="KEGG" id="rha:RHA1_ro00746"/>
<dbReference type="OrthoDB" id="6636843at2"/>
<accession>Q0SIQ5</accession>